<organism evidence="2">
    <name type="scientific">Opuntia streptacantha</name>
    <name type="common">Prickly pear cactus</name>
    <name type="synonym">Opuntia cardona</name>
    <dbReference type="NCBI Taxonomy" id="393608"/>
    <lineage>
        <taxon>Eukaryota</taxon>
        <taxon>Viridiplantae</taxon>
        <taxon>Streptophyta</taxon>
        <taxon>Embryophyta</taxon>
        <taxon>Tracheophyta</taxon>
        <taxon>Spermatophyta</taxon>
        <taxon>Magnoliopsida</taxon>
        <taxon>eudicotyledons</taxon>
        <taxon>Gunneridae</taxon>
        <taxon>Pentapetalae</taxon>
        <taxon>Caryophyllales</taxon>
        <taxon>Cactineae</taxon>
        <taxon>Cactaceae</taxon>
        <taxon>Opuntioideae</taxon>
        <taxon>Opuntia</taxon>
    </lineage>
</organism>
<sequence>MATKLLHPPIQSPHLLRQPSNTKITQITLSAPTLRSNSSGLKHLRSNQSLIRGIADEQRSGLLEDPKDTVALAKSSIYQAVEGASQSTLDFFFFFFLWGGCFLGFCFFWIFFLKV</sequence>
<keyword evidence="1" id="KW-0472">Membrane</keyword>
<dbReference type="EMBL" id="GISG01182462">
    <property type="protein sequence ID" value="MBA4654187.1"/>
    <property type="molecule type" value="Transcribed_RNA"/>
</dbReference>
<dbReference type="AlphaFoldDB" id="A0A7C9DZQ5"/>
<proteinExistence type="predicted"/>
<feature type="transmembrane region" description="Helical" evidence="1">
    <location>
        <begin position="91"/>
        <end position="113"/>
    </location>
</feature>
<name>A0A7C9DZQ5_OPUST</name>
<keyword evidence="1" id="KW-0812">Transmembrane</keyword>
<reference evidence="2" key="2">
    <citation type="submission" date="2020-07" db="EMBL/GenBank/DDBJ databases">
        <authorList>
            <person name="Vera ALvarez R."/>
            <person name="Arias-Moreno D.M."/>
            <person name="Jimenez-Jacinto V."/>
            <person name="Jimenez-Bremont J.F."/>
            <person name="Swaminathan K."/>
            <person name="Moose S.P."/>
            <person name="Guerrero-Gonzalez M.L."/>
            <person name="Marino-Ramirez L."/>
            <person name="Landsman D."/>
            <person name="Rodriguez-Kessler M."/>
            <person name="Delgado-Sanchez P."/>
        </authorList>
    </citation>
    <scope>NUCLEOTIDE SEQUENCE</scope>
    <source>
        <tissue evidence="2">Cladode</tissue>
    </source>
</reference>
<protein>
    <submittedName>
        <fullName evidence="2">Uncharacterized protein</fullName>
    </submittedName>
</protein>
<keyword evidence="1" id="KW-1133">Transmembrane helix</keyword>
<evidence type="ECO:0000256" key="1">
    <source>
        <dbReference type="SAM" id="Phobius"/>
    </source>
</evidence>
<reference evidence="2" key="1">
    <citation type="journal article" date="2013" name="J. Plant Res.">
        <title>Effect of fungi and light on seed germination of three Opuntia species from semiarid lands of central Mexico.</title>
        <authorList>
            <person name="Delgado-Sanchez P."/>
            <person name="Jimenez-Bremont J.F."/>
            <person name="Guerrero-Gonzalez Mde L."/>
            <person name="Flores J."/>
        </authorList>
    </citation>
    <scope>NUCLEOTIDE SEQUENCE</scope>
    <source>
        <tissue evidence="2">Cladode</tissue>
    </source>
</reference>
<evidence type="ECO:0000313" key="2">
    <source>
        <dbReference type="EMBL" id="MBA4654187.1"/>
    </source>
</evidence>
<accession>A0A7C9DZQ5</accession>